<comment type="caution">
    <text evidence="5">The sequence shown here is derived from an EMBL/GenBank/DDBJ whole genome shotgun (WGS) entry which is preliminary data.</text>
</comment>
<dbReference type="RefSeq" id="WP_047879099.1">
    <property type="nucleotide sequence ID" value="NZ_LDOT01000014.1"/>
</dbReference>
<dbReference type="SUPFAM" id="SSF52096">
    <property type="entry name" value="ClpP/crotonase"/>
    <property type="match status" value="1"/>
</dbReference>
<dbReference type="CDD" id="cd06558">
    <property type="entry name" value="crotonase-like"/>
    <property type="match status" value="1"/>
</dbReference>
<dbReference type="NCBIfam" id="NF004127">
    <property type="entry name" value="PRK05617.1"/>
    <property type="match status" value="1"/>
</dbReference>
<dbReference type="InterPro" id="IPR029045">
    <property type="entry name" value="ClpP/crotonase-like_dom_sf"/>
</dbReference>
<comment type="catalytic activity">
    <reaction evidence="1">
        <text>3-hydroxy-2-methylpropanoyl-CoA + H2O = 3-hydroxy-2-methylpropanoate + CoA + H(+)</text>
        <dbReference type="Rhea" id="RHEA:20888"/>
        <dbReference type="ChEBI" id="CHEBI:11805"/>
        <dbReference type="ChEBI" id="CHEBI:15377"/>
        <dbReference type="ChEBI" id="CHEBI:15378"/>
        <dbReference type="ChEBI" id="CHEBI:57287"/>
        <dbReference type="ChEBI" id="CHEBI:57340"/>
        <dbReference type="EC" id="3.1.2.4"/>
    </reaction>
</comment>
<evidence type="ECO:0000256" key="2">
    <source>
        <dbReference type="ARBA" id="ARBA00011915"/>
    </source>
</evidence>
<dbReference type="EC" id="3.1.2.4" evidence="2"/>
<dbReference type="GO" id="GO:0005829">
    <property type="term" value="C:cytosol"/>
    <property type="evidence" value="ECO:0007669"/>
    <property type="project" value="TreeGrafter"/>
</dbReference>
<dbReference type="GO" id="GO:0003860">
    <property type="term" value="F:3-hydroxyisobutyryl-CoA hydrolase activity"/>
    <property type="evidence" value="ECO:0007669"/>
    <property type="project" value="UniProtKB-EC"/>
</dbReference>
<dbReference type="PANTHER" id="PTHR43176">
    <property type="entry name" value="3-HYDROXYISOBUTYRYL-COA HYDROLASE-RELATED"/>
    <property type="match status" value="1"/>
</dbReference>
<dbReference type="InterPro" id="IPR032259">
    <property type="entry name" value="HIBYL-CoA-H"/>
</dbReference>
<proteinExistence type="predicted"/>
<feature type="domain" description="Enoyl-CoA hydratase/isomerase" evidence="4">
    <location>
        <begin position="20"/>
        <end position="375"/>
    </location>
</feature>
<organism evidence="5 6">
    <name type="scientific">Photobacterium aquae</name>
    <dbReference type="NCBI Taxonomy" id="1195763"/>
    <lineage>
        <taxon>Bacteria</taxon>
        <taxon>Pseudomonadati</taxon>
        <taxon>Pseudomonadota</taxon>
        <taxon>Gammaproteobacteria</taxon>
        <taxon>Vibrionales</taxon>
        <taxon>Vibrionaceae</taxon>
        <taxon>Photobacterium</taxon>
    </lineage>
</organism>
<dbReference type="GO" id="GO:0006574">
    <property type="term" value="P:L-valine catabolic process"/>
    <property type="evidence" value="ECO:0007669"/>
    <property type="project" value="TreeGrafter"/>
</dbReference>
<accession>A0A0J1JT25</accession>
<name>A0A0J1JT25_9GAMM</name>
<reference evidence="5 6" key="1">
    <citation type="submission" date="2015-05" db="EMBL/GenBank/DDBJ databases">
        <title>Photobacterium galathea sp. nov.</title>
        <authorList>
            <person name="Machado H."/>
            <person name="Gram L."/>
        </authorList>
    </citation>
    <scope>NUCLEOTIDE SEQUENCE [LARGE SCALE GENOMIC DNA]</scope>
    <source>
        <strain evidence="5 6">CGMCC 1.12159</strain>
    </source>
</reference>
<dbReference type="Proteomes" id="UP000036097">
    <property type="component" value="Unassembled WGS sequence"/>
</dbReference>
<evidence type="ECO:0000313" key="5">
    <source>
        <dbReference type="EMBL" id="KLV05417.1"/>
    </source>
</evidence>
<dbReference type="Pfam" id="PF16113">
    <property type="entry name" value="ECH_2"/>
    <property type="match status" value="1"/>
</dbReference>
<evidence type="ECO:0000256" key="1">
    <source>
        <dbReference type="ARBA" id="ARBA00001709"/>
    </source>
</evidence>
<keyword evidence="6" id="KW-1185">Reference proteome</keyword>
<protein>
    <recommendedName>
        <fullName evidence="2">3-hydroxyisobutyryl-CoA hydrolase</fullName>
        <ecNumber evidence="2">3.1.2.4</ecNumber>
    </recommendedName>
</protein>
<sequence length="401" mass="43880">MEGAGKVNISELVCRDGCKIGMAELDNPSSLNALSYPMLQQLYEALVHWQHDEGIACVFLHSSGSKAFCAGGDVRSMYRVMDSVQDDVTTSHDVPLLGCQATGFLTDYFSLEYTTDYLIHTYPKPIIVWGDGIVMGGGMGLYIGASHRVMTPQSQLAMPEINIGLYPDVGGTWFLNQLPQGVGLFLGLTGATLNASDALAIGMADHVVASKDKLRFISCLQQADWLGAEAEVLVDQVLASLGHQTLAEHPCSQLLPYLTEIQQVCQYGSLAEVCQGIASLGTKPNVAPSWLQRAQSALSSGSPISAHICYRQIRQYRHETMADCFRLELTISVRCGLLGEFHQGVKARLIEKTGQPQWKFATVEQVDESLIDRLFTPLWADNEHPLQHLEAIHTHGILSAY</sequence>
<dbReference type="InterPro" id="IPR045004">
    <property type="entry name" value="ECH_dom"/>
</dbReference>
<evidence type="ECO:0000313" key="6">
    <source>
        <dbReference type="Proteomes" id="UP000036097"/>
    </source>
</evidence>
<dbReference type="OrthoDB" id="9790967at2"/>
<evidence type="ECO:0000256" key="3">
    <source>
        <dbReference type="ARBA" id="ARBA00022801"/>
    </source>
</evidence>
<dbReference type="AlphaFoldDB" id="A0A0J1JT25"/>
<keyword evidence="3" id="KW-0378">Hydrolase</keyword>
<gene>
    <name evidence="5" type="ORF">ABT56_11935</name>
</gene>
<dbReference type="STRING" id="1195763.ABT56_11935"/>
<dbReference type="Gene3D" id="3.90.226.10">
    <property type="entry name" value="2-enoyl-CoA Hydratase, Chain A, domain 1"/>
    <property type="match status" value="1"/>
</dbReference>
<dbReference type="EMBL" id="LDOT01000014">
    <property type="protein sequence ID" value="KLV05417.1"/>
    <property type="molecule type" value="Genomic_DNA"/>
</dbReference>
<evidence type="ECO:0000259" key="4">
    <source>
        <dbReference type="Pfam" id="PF16113"/>
    </source>
</evidence>
<dbReference type="PATRIC" id="fig|1195763.3.peg.2518"/>
<dbReference type="PANTHER" id="PTHR43176:SF3">
    <property type="entry name" value="3-HYDROXYISOBUTYRYL-COA HYDROLASE, MITOCHONDRIAL"/>
    <property type="match status" value="1"/>
</dbReference>